<feature type="binding site" evidence="6">
    <location>
        <position position="233"/>
    </location>
    <ligand>
        <name>Zn(2+)</name>
        <dbReference type="ChEBI" id="CHEBI:29105"/>
        <label>2</label>
    </ligand>
</feature>
<comment type="function">
    <text evidence="1 6">Catalyzes the reversible cyclization of carbamoyl aspartate to dihydroorotate.</text>
</comment>
<keyword evidence="4 6" id="KW-0378">Hydrolase</keyword>
<comment type="pathway">
    <text evidence="6">Pyrimidine metabolism; UMP biosynthesis via de novo pathway; (S)-dihydroorotate from bicarbonate: step 3/3.</text>
</comment>
<keyword evidence="5 6" id="KW-0665">Pyrimidine biosynthesis</keyword>
<feature type="domain" description="Dihydroorotase catalytic" evidence="7">
    <location>
        <begin position="50"/>
        <end position="237"/>
    </location>
</feature>
<dbReference type="Gene3D" id="2.30.40.10">
    <property type="entry name" value="Urease, subunit C, domain 1"/>
    <property type="match status" value="1"/>
</dbReference>
<dbReference type="GO" id="GO:0006145">
    <property type="term" value="P:purine nucleobase catabolic process"/>
    <property type="evidence" value="ECO:0007669"/>
    <property type="project" value="TreeGrafter"/>
</dbReference>
<keyword evidence="6" id="KW-0862">Zinc</keyword>
<evidence type="ECO:0000259" key="7">
    <source>
        <dbReference type="Pfam" id="PF12890"/>
    </source>
</evidence>
<proteinExistence type="inferred from homology"/>
<feature type="active site" evidence="6">
    <location>
        <position position="306"/>
    </location>
</feature>
<keyword evidence="3 6" id="KW-0479">Metal-binding</keyword>
<dbReference type="Proteomes" id="UP000035036">
    <property type="component" value="Chromosome"/>
</dbReference>
<accession>A0A0B5FPU1</accession>
<dbReference type="UniPathway" id="UPA00070">
    <property type="reaction ID" value="UER00117"/>
</dbReference>
<feature type="binding site" evidence="6">
    <location>
        <position position="95"/>
    </location>
    <ligand>
        <name>substrate</name>
    </ligand>
</feature>
<evidence type="ECO:0000313" key="8">
    <source>
        <dbReference type="EMBL" id="AJF06679.1"/>
    </source>
</evidence>
<dbReference type="PANTHER" id="PTHR43668">
    <property type="entry name" value="ALLANTOINASE"/>
    <property type="match status" value="1"/>
</dbReference>
<comment type="caution">
    <text evidence="6">Lacks conserved residue(s) required for the propagation of feature annotation.</text>
</comment>
<dbReference type="OrthoDB" id="9803027at2"/>
<evidence type="ECO:0000256" key="1">
    <source>
        <dbReference type="ARBA" id="ARBA00002368"/>
    </source>
</evidence>
<evidence type="ECO:0000313" key="9">
    <source>
        <dbReference type="Proteomes" id="UP000035036"/>
    </source>
</evidence>
<dbReference type="SUPFAM" id="SSF51556">
    <property type="entry name" value="Metallo-dependent hydrolases"/>
    <property type="match status" value="1"/>
</dbReference>
<dbReference type="GO" id="GO:0008270">
    <property type="term" value="F:zinc ion binding"/>
    <property type="evidence" value="ECO:0007669"/>
    <property type="project" value="UniProtKB-UniRule"/>
</dbReference>
<dbReference type="KEGG" id="gsb:GSUB_09175"/>
<evidence type="ECO:0000256" key="4">
    <source>
        <dbReference type="ARBA" id="ARBA00022801"/>
    </source>
</evidence>
<evidence type="ECO:0000256" key="2">
    <source>
        <dbReference type="ARBA" id="ARBA00010286"/>
    </source>
</evidence>
<comment type="cofactor">
    <cofactor evidence="6">
        <name>Zn(2+)</name>
        <dbReference type="ChEBI" id="CHEBI:29105"/>
    </cofactor>
    <text evidence="6">Binds 2 Zn(2+) ions per subunit.</text>
</comment>
<feature type="binding site" evidence="6">
    <location>
        <begin position="63"/>
        <end position="65"/>
    </location>
    <ligand>
        <name>substrate</name>
    </ligand>
</feature>
<dbReference type="InterPro" id="IPR004722">
    <property type="entry name" value="DHOase"/>
</dbReference>
<dbReference type="EMBL" id="CP010311">
    <property type="protein sequence ID" value="AJF06679.1"/>
    <property type="molecule type" value="Genomic_DNA"/>
</dbReference>
<feature type="binding site" evidence="6">
    <location>
        <position position="306"/>
    </location>
    <ligand>
        <name>Zn(2+)</name>
        <dbReference type="ChEBI" id="CHEBI:29105"/>
        <label>1</label>
    </ligand>
</feature>
<dbReference type="NCBIfam" id="TIGR00857">
    <property type="entry name" value="pyrC_multi"/>
    <property type="match status" value="1"/>
</dbReference>
<dbReference type="Pfam" id="PF12890">
    <property type="entry name" value="DHOase"/>
    <property type="match status" value="1"/>
</dbReference>
<evidence type="ECO:0000256" key="3">
    <source>
        <dbReference type="ARBA" id="ARBA00022723"/>
    </source>
</evidence>
<dbReference type="PANTHER" id="PTHR43668:SF2">
    <property type="entry name" value="ALLANTOINASE"/>
    <property type="match status" value="1"/>
</dbReference>
<dbReference type="SUPFAM" id="SSF51338">
    <property type="entry name" value="Composite domain of metallo-dependent hydrolases"/>
    <property type="match status" value="1"/>
</dbReference>
<dbReference type="InterPro" id="IPR032466">
    <property type="entry name" value="Metal_Hydrolase"/>
</dbReference>
<gene>
    <name evidence="6" type="primary">pyrC</name>
    <name evidence="8" type="ORF">GSUB_09175</name>
</gene>
<feature type="binding site" evidence="6">
    <location>
        <position position="180"/>
    </location>
    <ligand>
        <name>Zn(2+)</name>
        <dbReference type="ChEBI" id="CHEBI:29105"/>
        <label>2</label>
    </ligand>
</feature>
<evidence type="ECO:0000256" key="6">
    <source>
        <dbReference type="HAMAP-Rule" id="MF_00220"/>
    </source>
</evidence>
<name>A0A0B5FPU1_9BACT</name>
<feature type="binding site" evidence="6">
    <location>
        <position position="310"/>
    </location>
    <ligand>
        <name>substrate</name>
    </ligand>
</feature>
<dbReference type="GO" id="GO:0004038">
    <property type="term" value="F:allantoinase activity"/>
    <property type="evidence" value="ECO:0007669"/>
    <property type="project" value="TreeGrafter"/>
</dbReference>
<dbReference type="RefSeq" id="WP_040200406.1">
    <property type="nucleotide sequence ID" value="NZ_CP010311.1"/>
</dbReference>
<dbReference type="InterPro" id="IPR011059">
    <property type="entry name" value="Metal-dep_hydrolase_composite"/>
</dbReference>
<dbReference type="GO" id="GO:0005737">
    <property type="term" value="C:cytoplasm"/>
    <property type="evidence" value="ECO:0007669"/>
    <property type="project" value="TreeGrafter"/>
</dbReference>
<dbReference type="InterPro" id="IPR002195">
    <property type="entry name" value="Dihydroorotase_CS"/>
</dbReference>
<dbReference type="CDD" id="cd01317">
    <property type="entry name" value="DHOase_IIa"/>
    <property type="match status" value="1"/>
</dbReference>
<dbReference type="PROSITE" id="PS00482">
    <property type="entry name" value="DIHYDROOROTASE_1"/>
    <property type="match status" value="1"/>
</dbReference>
<feature type="binding site" evidence="6">
    <location>
        <position position="279"/>
    </location>
    <ligand>
        <name>substrate</name>
    </ligand>
</feature>
<dbReference type="Gene3D" id="3.20.20.140">
    <property type="entry name" value="Metal-dependent hydrolases"/>
    <property type="match status" value="1"/>
</dbReference>
<sequence>MKILIKGGRVLDPAHNIDDSLDLLIEDGTISRIDKNIQEQGVDEMIEAKGQLVTPGLIDIHVHLRDPGFEYKEDIASGTRAAVAGGFTAVACMPNTKPVNDNHTVTTYIKTRAVEQGVCRVYPVGAITKGSKGESLTEMGDMRDAGCVAFSDDGHPVGSGELMRRALEYAKPFNLPIISHSEDLDLVGQGVMNEGFVATELGLKGIPWVAEAAAVAREVMLAEFTGAHLHVAHVSTRAAIDIVRQAKKRGVRVTCEATPHHFTLTEEAVRGYDTNAKMNPPLRDADDLEAVREGLADGTIDTIATDHAPHHIDEKNVEFNIALYGVVGLETALPLTLRLVEDGVLSLRDAIAKLTINPARALNLPGGTLEAGRPADVTVIDLNHSWTVSAANLVSKSKNTPFDGWKLKGIATHTIVDGKIAYRKG</sequence>
<dbReference type="InterPro" id="IPR050138">
    <property type="entry name" value="DHOase/Allantoinase_Hydrolase"/>
</dbReference>
<dbReference type="EC" id="3.5.2.3" evidence="6"/>
<dbReference type="STRING" id="483547.GSUB_09175"/>
<evidence type="ECO:0000256" key="5">
    <source>
        <dbReference type="ARBA" id="ARBA00022975"/>
    </source>
</evidence>
<dbReference type="HOGENOM" id="CLU_015572_1_0_7"/>
<dbReference type="GO" id="GO:0044205">
    <property type="term" value="P:'de novo' UMP biosynthetic process"/>
    <property type="evidence" value="ECO:0007669"/>
    <property type="project" value="UniProtKB-UniRule"/>
</dbReference>
<reference evidence="8 9" key="1">
    <citation type="journal article" date="2015" name="Genome Announc.">
        <title>Genomes of Geoalkalibacter ferrihydriticus Z-0531T and Geoalkalibacter subterraneus Red1T, Two Haloalkaliphilic Metal-Reducing Deltaproteobacteria.</title>
        <authorList>
            <person name="Badalamenti J.P."/>
            <person name="Krajmalnik-Brown R."/>
            <person name="Torres C.I."/>
            <person name="Bond D.R."/>
        </authorList>
    </citation>
    <scope>NUCLEOTIDE SEQUENCE [LARGE SCALE GENOMIC DNA]</scope>
    <source>
        <strain evidence="8 9">Red1</strain>
    </source>
</reference>
<dbReference type="HAMAP" id="MF_00220_B">
    <property type="entry name" value="PyrC_classI_B"/>
    <property type="match status" value="1"/>
</dbReference>
<keyword evidence="9" id="KW-1185">Reference proteome</keyword>
<dbReference type="GO" id="GO:0004151">
    <property type="term" value="F:dihydroorotase activity"/>
    <property type="evidence" value="ECO:0007669"/>
    <property type="project" value="UniProtKB-UniRule"/>
</dbReference>
<organism evidence="8 9">
    <name type="scientific">Geoalkalibacter subterraneus</name>
    <dbReference type="NCBI Taxonomy" id="483547"/>
    <lineage>
        <taxon>Bacteria</taxon>
        <taxon>Pseudomonadati</taxon>
        <taxon>Thermodesulfobacteriota</taxon>
        <taxon>Desulfuromonadia</taxon>
        <taxon>Desulfuromonadales</taxon>
        <taxon>Geoalkalibacteraceae</taxon>
        <taxon>Geoalkalibacter</taxon>
    </lineage>
</organism>
<dbReference type="InterPro" id="IPR024403">
    <property type="entry name" value="DHOase_cat"/>
</dbReference>
<feature type="binding site" evidence="6">
    <location>
        <position position="153"/>
    </location>
    <ligand>
        <name>Zn(2+)</name>
        <dbReference type="ChEBI" id="CHEBI:29105"/>
        <label>1</label>
    </ligand>
</feature>
<dbReference type="PROSITE" id="PS00483">
    <property type="entry name" value="DIHYDROOROTASE_2"/>
    <property type="match status" value="1"/>
</dbReference>
<comment type="catalytic activity">
    <reaction evidence="6">
        <text>(S)-dihydroorotate + H2O = N-carbamoyl-L-aspartate + H(+)</text>
        <dbReference type="Rhea" id="RHEA:24296"/>
        <dbReference type="ChEBI" id="CHEBI:15377"/>
        <dbReference type="ChEBI" id="CHEBI:15378"/>
        <dbReference type="ChEBI" id="CHEBI:30864"/>
        <dbReference type="ChEBI" id="CHEBI:32814"/>
        <dbReference type="EC" id="3.5.2.3"/>
    </reaction>
</comment>
<feature type="binding site" evidence="6">
    <location>
        <position position="61"/>
    </location>
    <ligand>
        <name>Zn(2+)</name>
        <dbReference type="ChEBI" id="CHEBI:29105"/>
        <label>1</label>
    </ligand>
</feature>
<feature type="binding site" evidence="6">
    <location>
        <position position="153"/>
    </location>
    <ligand>
        <name>Zn(2+)</name>
        <dbReference type="ChEBI" id="CHEBI:29105"/>
        <label>2</label>
    </ligand>
</feature>
<protein>
    <recommendedName>
        <fullName evidence="6">Dihydroorotase</fullName>
        <shortName evidence="6">DHOase</shortName>
        <ecNumber evidence="6">3.5.2.3</ecNumber>
    </recommendedName>
</protein>
<feature type="binding site" evidence="6">
    <location>
        <position position="63"/>
    </location>
    <ligand>
        <name>Zn(2+)</name>
        <dbReference type="ChEBI" id="CHEBI:29105"/>
        <label>1</label>
    </ligand>
</feature>
<dbReference type="AlphaFoldDB" id="A0A0B5FPU1"/>
<comment type="similarity">
    <text evidence="2 6">Belongs to the metallo-dependent hydrolases superfamily. DHOase family. Class I DHOase subfamily.</text>
</comment>